<evidence type="ECO:0000313" key="6">
    <source>
        <dbReference type="Proteomes" id="UP000053825"/>
    </source>
</evidence>
<comment type="caution">
    <text evidence="3">Lacks conserved residue(s) required for the propagation of feature annotation.</text>
</comment>
<keyword evidence="6" id="KW-1185">Reference proteome</keyword>
<dbReference type="PANTHER" id="PTHR24251:SF37">
    <property type="entry name" value="CUB DOMAIN-CONTAINING PROTEIN"/>
    <property type="match status" value="1"/>
</dbReference>
<gene>
    <name evidence="5" type="ORF">WH47_08324</name>
</gene>
<dbReference type="Gene3D" id="2.60.120.290">
    <property type="entry name" value="Spermadhesin, CUB domain"/>
    <property type="match status" value="5"/>
</dbReference>
<dbReference type="InterPro" id="IPR000859">
    <property type="entry name" value="CUB_dom"/>
</dbReference>
<keyword evidence="1" id="KW-0677">Repeat</keyword>
<proteinExistence type="predicted"/>
<dbReference type="PROSITE" id="PS01180">
    <property type="entry name" value="CUB"/>
    <property type="match status" value="5"/>
</dbReference>
<reference evidence="5 6" key="1">
    <citation type="submission" date="2015-07" db="EMBL/GenBank/DDBJ databases">
        <title>The genome of Habropoda laboriosa.</title>
        <authorList>
            <person name="Pan H."/>
            <person name="Kapheim K."/>
        </authorList>
    </citation>
    <scope>NUCLEOTIDE SEQUENCE [LARGE SCALE GENOMIC DNA]</scope>
    <source>
        <strain evidence="5">0110345459</strain>
    </source>
</reference>
<feature type="domain" description="CUB" evidence="4">
    <location>
        <begin position="244"/>
        <end position="388"/>
    </location>
</feature>
<dbReference type="AlphaFoldDB" id="A0A0L7RGV2"/>
<dbReference type="FunFam" id="2.60.120.290:FF:000005">
    <property type="entry name" value="Procollagen C-endopeptidase enhancer 1"/>
    <property type="match status" value="2"/>
</dbReference>
<evidence type="ECO:0000259" key="4">
    <source>
        <dbReference type="PROSITE" id="PS01180"/>
    </source>
</evidence>
<accession>A0A0L7RGV2</accession>
<dbReference type="CDD" id="cd00041">
    <property type="entry name" value="CUB"/>
    <property type="match status" value="5"/>
</dbReference>
<dbReference type="OrthoDB" id="10009301at2759"/>
<dbReference type="PANTHER" id="PTHR24251">
    <property type="entry name" value="OVOCHYMASE-RELATED"/>
    <property type="match status" value="1"/>
</dbReference>
<feature type="domain" description="CUB" evidence="4">
    <location>
        <begin position="502"/>
        <end position="617"/>
    </location>
</feature>
<dbReference type="STRING" id="597456.A0A0L7RGV2"/>
<feature type="domain" description="CUB" evidence="4">
    <location>
        <begin position="390"/>
        <end position="496"/>
    </location>
</feature>
<protein>
    <submittedName>
        <fullName evidence="5">Cubilin</fullName>
    </submittedName>
</protein>
<dbReference type="Pfam" id="PF00431">
    <property type="entry name" value="CUB"/>
    <property type="match status" value="5"/>
</dbReference>
<dbReference type="SMART" id="SM00042">
    <property type="entry name" value="CUB"/>
    <property type="match status" value="5"/>
</dbReference>
<evidence type="ECO:0000256" key="2">
    <source>
        <dbReference type="ARBA" id="ARBA00023157"/>
    </source>
</evidence>
<dbReference type="EMBL" id="KQ414596">
    <property type="protein sequence ID" value="KOC70063.1"/>
    <property type="molecule type" value="Genomic_DNA"/>
</dbReference>
<organism evidence="5 6">
    <name type="scientific">Habropoda laboriosa</name>
    <dbReference type="NCBI Taxonomy" id="597456"/>
    <lineage>
        <taxon>Eukaryota</taxon>
        <taxon>Metazoa</taxon>
        <taxon>Ecdysozoa</taxon>
        <taxon>Arthropoda</taxon>
        <taxon>Hexapoda</taxon>
        <taxon>Insecta</taxon>
        <taxon>Pterygota</taxon>
        <taxon>Neoptera</taxon>
        <taxon>Endopterygota</taxon>
        <taxon>Hymenoptera</taxon>
        <taxon>Apocrita</taxon>
        <taxon>Aculeata</taxon>
        <taxon>Apoidea</taxon>
        <taxon>Anthophila</taxon>
        <taxon>Apidae</taxon>
        <taxon>Habropoda</taxon>
    </lineage>
</organism>
<name>A0A0L7RGV2_9HYME</name>
<sequence>MRAPGEIKSLMNGAEYFGGVNCLWKIEAPPDQSIVLRFEKFELEYSYRCIYDSVKIFDGPEEDDEKRLALFCGNLTEQLQIVKSNSSSMVVHFYTDNSRHFGGFLAKVLFVKSVEAGCGGTIDLTTTQSYSFRTQKGSTYDSLEDCHWNVIADAGKNIKFTINSIDVRNATNRTARSDNKCTGDYLEVRDGGGPFAELIDRYCGNQIPRPVLSSTRSLWIRFMSDGTLEGAGITGTLEVVNALCSVAPHLNSEKKLVLTSPNYPNNYQQGTRCRWQLQSFKSSIERMRIQFLDFDMPESGTCENDFLQITDVQNRKYIDEGFGENFILNGHNQQSSYGDSSYNTPSTSYKYCGNSLPHDYYSYSTEIEVMFNGITPGHRGFKLEYSSASCDRNYTGEQGRIIHESIDDCWMTITAPPNHTISLYFNQFMIYDPEMCTKSALQASVFDGGFNGTLTATLCSTALPNPIFSTENKLSLHSWTEWPTSFEYYDITYTTTDKGRGCGGRIYNYAGSFSSPLYPNEYRNSTVCTWDISVPRSLKLVLEFTVFDIGTRNNCNPNFNNVEIYDVTKTGELDLANIYCGGDEPAPYQATSNRLVVKYISSMNNVGTGWKATFKGQDS</sequence>
<feature type="domain" description="CUB" evidence="4">
    <location>
        <begin position="118"/>
        <end position="240"/>
    </location>
</feature>
<feature type="domain" description="CUB" evidence="4">
    <location>
        <begin position="1"/>
        <end position="111"/>
    </location>
</feature>
<evidence type="ECO:0000256" key="3">
    <source>
        <dbReference type="PROSITE-ProRule" id="PRU00059"/>
    </source>
</evidence>
<evidence type="ECO:0000256" key="1">
    <source>
        <dbReference type="ARBA" id="ARBA00022737"/>
    </source>
</evidence>
<keyword evidence="2" id="KW-1015">Disulfide bond</keyword>
<dbReference type="SUPFAM" id="SSF49854">
    <property type="entry name" value="Spermadhesin, CUB domain"/>
    <property type="match status" value="5"/>
</dbReference>
<dbReference type="Proteomes" id="UP000053825">
    <property type="component" value="Unassembled WGS sequence"/>
</dbReference>
<evidence type="ECO:0000313" key="5">
    <source>
        <dbReference type="EMBL" id="KOC70063.1"/>
    </source>
</evidence>
<dbReference type="InterPro" id="IPR035914">
    <property type="entry name" value="Sperma_CUB_dom_sf"/>
</dbReference>